<dbReference type="InterPro" id="IPR006145">
    <property type="entry name" value="PsdUridine_synth_RsuA/RluA"/>
</dbReference>
<dbReference type="PANTHER" id="PTHR21600:SF44">
    <property type="entry name" value="RIBOSOMAL LARGE SUBUNIT PSEUDOURIDINE SYNTHASE D"/>
    <property type="match status" value="1"/>
</dbReference>
<sequence>MTAAYKRTRGTTARTRPEPTGRAAPAGSGVTLPSPTWLLERILYRDGLILIVDKPAGVPVHAGPGGGINLEHYFEALRFGLPDPPALAHRLDRDTSGCLVLGRHRKALARLGRLFAGGSVEKVYWAIVAGAPPRPEGRIELALKKRSEVRGWWMQVDAQGQPAVTDYRVLGQAEGIAWLECRPRTGRTHQIRVHCAALDCPILGDPIYGDKAAAANGIRLHLHARAISLPLYPKRPPITVSALPPPHMLAALQRCGYRPEDDPAVGTGSAVAGAPAAMSP</sequence>
<keyword evidence="6" id="KW-1185">Reference proteome</keyword>
<dbReference type="PANTHER" id="PTHR21600">
    <property type="entry name" value="MITOCHONDRIAL RNA PSEUDOURIDINE SYNTHASE"/>
    <property type="match status" value="1"/>
</dbReference>
<dbReference type="InterPro" id="IPR050188">
    <property type="entry name" value="RluA_PseudoU_synthase"/>
</dbReference>
<protein>
    <submittedName>
        <fullName evidence="5">RNA pseudouridine synthase</fullName>
    </submittedName>
</protein>
<dbReference type="RefSeq" id="WP_418158086.1">
    <property type="nucleotide sequence ID" value="NZ_JBBLZC010000002.1"/>
</dbReference>
<comment type="caution">
    <text evidence="5">The sequence shown here is derived from an EMBL/GenBank/DDBJ whole genome shotgun (WGS) entry which is preliminary data.</text>
</comment>
<dbReference type="PROSITE" id="PS01129">
    <property type="entry name" value="PSI_RLU"/>
    <property type="match status" value="1"/>
</dbReference>
<dbReference type="InterPro" id="IPR020103">
    <property type="entry name" value="PsdUridine_synth_cat_dom_sf"/>
</dbReference>
<dbReference type="CDD" id="cd02869">
    <property type="entry name" value="PseudoU_synth_RluA_like"/>
    <property type="match status" value="1"/>
</dbReference>
<evidence type="ECO:0000256" key="3">
    <source>
        <dbReference type="SAM" id="MobiDB-lite"/>
    </source>
</evidence>
<evidence type="ECO:0000313" key="5">
    <source>
        <dbReference type="EMBL" id="MEK0082238.1"/>
    </source>
</evidence>
<dbReference type="InterPro" id="IPR006224">
    <property type="entry name" value="PsdUridine_synth_RluA-like_CS"/>
</dbReference>
<dbReference type="EMBL" id="JBBLZC010000002">
    <property type="protein sequence ID" value="MEK0082238.1"/>
    <property type="molecule type" value="Genomic_DNA"/>
</dbReference>
<feature type="region of interest" description="Disordered" evidence="3">
    <location>
        <begin position="1"/>
        <end position="28"/>
    </location>
</feature>
<dbReference type="Proteomes" id="UP001375743">
    <property type="component" value="Unassembled WGS sequence"/>
</dbReference>
<feature type="domain" description="Pseudouridine synthase RsuA/RluA-like" evidence="4">
    <location>
        <begin position="49"/>
        <end position="197"/>
    </location>
</feature>
<evidence type="ECO:0000259" key="4">
    <source>
        <dbReference type="Pfam" id="PF00849"/>
    </source>
</evidence>
<dbReference type="Gene3D" id="3.30.2350.10">
    <property type="entry name" value="Pseudouridine synthase"/>
    <property type="match status" value="1"/>
</dbReference>
<organism evidence="5 6">
    <name type="scientific">Benzoatithermus flavus</name>
    <dbReference type="NCBI Taxonomy" id="3108223"/>
    <lineage>
        <taxon>Bacteria</taxon>
        <taxon>Pseudomonadati</taxon>
        <taxon>Pseudomonadota</taxon>
        <taxon>Alphaproteobacteria</taxon>
        <taxon>Geminicoccales</taxon>
        <taxon>Geminicoccaceae</taxon>
        <taxon>Benzoatithermus</taxon>
    </lineage>
</organism>
<proteinExistence type="inferred from homology"/>
<reference evidence="5 6" key="1">
    <citation type="submission" date="2024-01" db="EMBL/GenBank/DDBJ databases">
        <title>Multi-omics insights into the function and evolution of sodium benzoate biodegradation pathways in Benzoatithermus flavus gen. nov., sp. nov. from hot spring.</title>
        <authorList>
            <person name="Hu C.-J."/>
            <person name="Li W.-J."/>
        </authorList>
    </citation>
    <scope>NUCLEOTIDE SEQUENCE [LARGE SCALE GENOMIC DNA]</scope>
    <source>
        <strain evidence="5 6">SYSU G07066</strain>
    </source>
</reference>
<evidence type="ECO:0000256" key="2">
    <source>
        <dbReference type="ARBA" id="ARBA00023235"/>
    </source>
</evidence>
<keyword evidence="2" id="KW-0413">Isomerase</keyword>
<dbReference type="SUPFAM" id="SSF55120">
    <property type="entry name" value="Pseudouridine synthase"/>
    <property type="match status" value="1"/>
</dbReference>
<evidence type="ECO:0000313" key="6">
    <source>
        <dbReference type="Proteomes" id="UP001375743"/>
    </source>
</evidence>
<evidence type="ECO:0000256" key="1">
    <source>
        <dbReference type="ARBA" id="ARBA00010876"/>
    </source>
</evidence>
<dbReference type="Pfam" id="PF00849">
    <property type="entry name" value="PseudoU_synth_2"/>
    <property type="match status" value="1"/>
</dbReference>
<name>A0ABU8XM55_9PROT</name>
<comment type="similarity">
    <text evidence="1">Belongs to the pseudouridine synthase RluA family.</text>
</comment>
<gene>
    <name evidence="5" type="ORF">U1T56_03670</name>
</gene>
<accession>A0ABU8XM55</accession>